<evidence type="ECO:0000313" key="12">
    <source>
        <dbReference type="Proteomes" id="UP000321157"/>
    </source>
</evidence>
<dbReference type="EMBL" id="BJXX01000048">
    <property type="protein sequence ID" value="GEN33594.1"/>
    <property type="molecule type" value="Genomic_DNA"/>
</dbReference>
<feature type="compositionally biased region" description="Polar residues" evidence="7">
    <location>
        <begin position="93"/>
        <end position="120"/>
    </location>
</feature>
<evidence type="ECO:0000256" key="4">
    <source>
        <dbReference type="ARBA" id="ARBA00022737"/>
    </source>
</evidence>
<dbReference type="AlphaFoldDB" id="A0A511V3V9"/>
<dbReference type="GO" id="GO:0006508">
    <property type="term" value="P:proteolysis"/>
    <property type="evidence" value="ECO:0007669"/>
    <property type="project" value="UniProtKB-KW"/>
</dbReference>
<evidence type="ECO:0000259" key="10">
    <source>
        <dbReference type="PROSITE" id="PS51935"/>
    </source>
</evidence>
<keyword evidence="6" id="KW-0788">Thiol protease</keyword>
<evidence type="ECO:0000256" key="3">
    <source>
        <dbReference type="ARBA" id="ARBA00022729"/>
    </source>
</evidence>
<keyword evidence="5" id="KW-0378">Hydrolase</keyword>
<evidence type="ECO:0000256" key="1">
    <source>
        <dbReference type="ARBA" id="ARBA00007074"/>
    </source>
</evidence>
<name>A0A511V3V9_9BACL</name>
<feature type="signal peptide" evidence="8">
    <location>
        <begin position="1"/>
        <end position="20"/>
    </location>
</feature>
<keyword evidence="4" id="KW-0677">Repeat</keyword>
<organism evidence="11 12">
    <name type="scientific">Aneurinibacillus danicus</name>
    <dbReference type="NCBI Taxonomy" id="267746"/>
    <lineage>
        <taxon>Bacteria</taxon>
        <taxon>Bacillati</taxon>
        <taxon>Bacillota</taxon>
        <taxon>Bacilli</taxon>
        <taxon>Bacillales</taxon>
        <taxon>Paenibacillaceae</taxon>
        <taxon>Aneurinibacillus group</taxon>
        <taxon>Aneurinibacillus</taxon>
    </lineage>
</organism>
<feature type="chain" id="PRO_5022205985" evidence="8">
    <location>
        <begin position="21"/>
        <end position="265"/>
    </location>
</feature>
<dbReference type="Proteomes" id="UP000321157">
    <property type="component" value="Unassembled WGS sequence"/>
</dbReference>
<feature type="domain" description="NlpC/P60" evidence="10">
    <location>
        <begin position="144"/>
        <end position="265"/>
    </location>
</feature>
<evidence type="ECO:0000256" key="7">
    <source>
        <dbReference type="SAM" id="MobiDB-lite"/>
    </source>
</evidence>
<evidence type="ECO:0000259" key="9">
    <source>
        <dbReference type="PROSITE" id="PS51782"/>
    </source>
</evidence>
<dbReference type="SMART" id="SM00257">
    <property type="entry name" value="LysM"/>
    <property type="match status" value="1"/>
</dbReference>
<dbReference type="Pfam" id="PF00877">
    <property type="entry name" value="NLPC_P60"/>
    <property type="match status" value="1"/>
</dbReference>
<dbReference type="Pfam" id="PF01476">
    <property type="entry name" value="LysM"/>
    <property type="match status" value="1"/>
</dbReference>
<feature type="region of interest" description="Disordered" evidence="7">
    <location>
        <begin position="93"/>
        <end position="149"/>
    </location>
</feature>
<evidence type="ECO:0000256" key="5">
    <source>
        <dbReference type="ARBA" id="ARBA00022801"/>
    </source>
</evidence>
<dbReference type="PANTHER" id="PTHR47053:SF1">
    <property type="entry name" value="MUREIN DD-ENDOPEPTIDASE MEPH-RELATED"/>
    <property type="match status" value="1"/>
</dbReference>
<dbReference type="PROSITE" id="PS51935">
    <property type="entry name" value="NLPC_P60"/>
    <property type="match status" value="1"/>
</dbReference>
<evidence type="ECO:0000256" key="2">
    <source>
        <dbReference type="ARBA" id="ARBA00022670"/>
    </source>
</evidence>
<dbReference type="GO" id="GO:0008234">
    <property type="term" value="F:cysteine-type peptidase activity"/>
    <property type="evidence" value="ECO:0007669"/>
    <property type="project" value="UniProtKB-KW"/>
</dbReference>
<comment type="similarity">
    <text evidence="1">Belongs to the peptidase C40 family.</text>
</comment>
<evidence type="ECO:0000313" key="11">
    <source>
        <dbReference type="EMBL" id="GEN33594.1"/>
    </source>
</evidence>
<dbReference type="Gene3D" id="3.10.350.10">
    <property type="entry name" value="LysM domain"/>
    <property type="match status" value="1"/>
</dbReference>
<dbReference type="PANTHER" id="PTHR47053">
    <property type="entry name" value="MUREIN DD-ENDOPEPTIDASE MEPH-RELATED"/>
    <property type="match status" value="1"/>
</dbReference>
<dbReference type="Gene3D" id="3.90.1720.10">
    <property type="entry name" value="endopeptidase domain like (from Nostoc punctiforme)"/>
    <property type="match status" value="1"/>
</dbReference>
<evidence type="ECO:0000256" key="8">
    <source>
        <dbReference type="SAM" id="SignalP"/>
    </source>
</evidence>
<dbReference type="SUPFAM" id="SSF54106">
    <property type="entry name" value="LysM domain"/>
    <property type="match status" value="1"/>
</dbReference>
<dbReference type="SUPFAM" id="SSF54001">
    <property type="entry name" value="Cysteine proteinases"/>
    <property type="match status" value="1"/>
</dbReference>
<dbReference type="InterPro" id="IPR038765">
    <property type="entry name" value="Papain-like_cys_pep_sf"/>
</dbReference>
<sequence>MKKLALAALLSMVIATPVSAASYTVSKEDTLFKVSKQFGVSIDEIKKANKLSNDVIKVGQVLNIPGAKPASRGESTTQPKVATQHIAANTTKRSATVLSVQPAKTNAAPATSKTTQTSKPSVKKPAIAVTQNQMTKVSREETRTPDPSQMNAVINNLLNVPYKWGGMTPEGFDCSGFTSYVFNSIGITLPRTSQAQFDAGQSVEEGDLKPGDLLFFDSEKKGMITHVGIYIGNNQMAHAASKNVRIDNLDWYFKNYQYYGAKRFF</sequence>
<protein>
    <submittedName>
        <fullName evidence="11">Uncharacterized protein</fullName>
    </submittedName>
</protein>
<keyword evidence="12" id="KW-1185">Reference proteome</keyword>
<accession>A0A511V3V9</accession>
<dbReference type="PROSITE" id="PS51782">
    <property type="entry name" value="LYSM"/>
    <property type="match status" value="1"/>
</dbReference>
<keyword evidence="2" id="KW-0645">Protease</keyword>
<dbReference type="InterPro" id="IPR000064">
    <property type="entry name" value="NLP_P60_dom"/>
</dbReference>
<gene>
    <name evidence="11" type="ORF">ADA01nite_10540</name>
</gene>
<evidence type="ECO:0000256" key="6">
    <source>
        <dbReference type="ARBA" id="ARBA00022807"/>
    </source>
</evidence>
<dbReference type="InterPro" id="IPR018392">
    <property type="entry name" value="LysM"/>
</dbReference>
<reference evidence="11 12" key="1">
    <citation type="submission" date="2019-07" db="EMBL/GenBank/DDBJ databases">
        <title>Whole genome shotgun sequence of Aneurinibacillus danicus NBRC 102444.</title>
        <authorList>
            <person name="Hosoyama A."/>
            <person name="Uohara A."/>
            <person name="Ohji S."/>
            <person name="Ichikawa N."/>
        </authorList>
    </citation>
    <scope>NUCLEOTIDE SEQUENCE [LARGE SCALE GENOMIC DNA]</scope>
    <source>
        <strain evidence="11 12">NBRC 102444</strain>
    </source>
</reference>
<feature type="domain" description="LysM" evidence="9">
    <location>
        <begin position="21"/>
        <end position="64"/>
    </location>
</feature>
<dbReference type="InterPro" id="IPR036779">
    <property type="entry name" value="LysM_dom_sf"/>
</dbReference>
<dbReference type="RefSeq" id="WP_170230153.1">
    <property type="nucleotide sequence ID" value="NZ_BJXX01000048.1"/>
</dbReference>
<dbReference type="CDD" id="cd00118">
    <property type="entry name" value="LysM"/>
    <property type="match status" value="1"/>
</dbReference>
<proteinExistence type="inferred from homology"/>
<comment type="caution">
    <text evidence="11">The sequence shown here is derived from an EMBL/GenBank/DDBJ whole genome shotgun (WGS) entry which is preliminary data.</text>
</comment>
<dbReference type="InterPro" id="IPR051202">
    <property type="entry name" value="Peptidase_C40"/>
</dbReference>
<keyword evidence="3 8" id="KW-0732">Signal</keyword>